<proteinExistence type="predicted"/>
<feature type="region of interest" description="Disordered" evidence="1">
    <location>
        <begin position="1"/>
        <end position="22"/>
    </location>
</feature>
<reference evidence="2" key="1">
    <citation type="submission" date="2014-09" db="EMBL/GenBank/DDBJ databases">
        <authorList>
            <person name="Magalhaes I.L.F."/>
            <person name="Oliveira U."/>
            <person name="Santos F.R."/>
            <person name="Vidigal T.H.D.A."/>
            <person name="Brescovit A.D."/>
            <person name="Santos A.J."/>
        </authorList>
    </citation>
    <scope>NUCLEOTIDE SEQUENCE</scope>
    <source>
        <tissue evidence="2">Shoot tissue taken approximately 20 cm above the soil surface</tissue>
    </source>
</reference>
<evidence type="ECO:0000256" key="1">
    <source>
        <dbReference type="SAM" id="MobiDB-lite"/>
    </source>
</evidence>
<feature type="compositionally biased region" description="Polar residues" evidence="1">
    <location>
        <begin position="10"/>
        <end position="22"/>
    </location>
</feature>
<name>A0A0A9BD50_ARUDO</name>
<accession>A0A0A9BD50</accession>
<sequence length="22" mass="2578">MRDQLVGNPSLFQQQTWNTAEN</sequence>
<dbReference type="EMBL" id="GBRH01240668">
    <property type="protein sequence ID" value="JAD57227.1"/>
    <property type="molecule type" value="Transcribed_RNA"/>
</dbReference>
<reference evidence="2" key="2">
    <citation type="journal article" date="2015" name="Data Brief">
        <title>Shoot transcriptome of the giant reed, Arundo donax.</title>
        <authorList>
            <person name="Barrero R.A."/>
            <person name="Guerrero F.D."/>
            <person name="Moolhuijzen P."/>
            <person name="Goolsby J.A."/>
            <person name="Tidwell J."/>
            <person name="Bellgard S.E."/>
            <person name="Bellgard M.I."/>
        </authorList>
    </citation>
    <scope>NUCLEOTIDE SEQUENCE</scope>
    <source>
        <tissue evidence="2">Shoot tissue taken approximately 20 cm above the soil surface</tissue>
    </source>
</reference>
<protein>
    <submittedName>
        <fullName evidence="2">Uncharacterized protein</fullName>
    </submittedName>
</protein>
<dbReference type="AlphaFoldDB" id="A0A0A9BD50"/>
<organism evidence="2">
    <name type="scientific">Arundo donax</name>
    <name type="common">Giant reed</name>
    <name type="synonym">Donax arundinaceus</name>
    <dbReference type="NCBI Taxonomy" id="35708"/>
    <lineage>
        <taxon>Eukaryota</taxon>
        <taxon>Viridiplantae</taxon>
        <taxon>Streptophyta</taxon>
        <taxon>Embryophyta</taxon>
        <taxon>Tracheophyta</taxon>
        <taxon>Spermatophyta</taxon>
        <taxon>Magnoliopsida</taxon>
        <taxon>Liliopsida</taxon>
        <taxon>Poales</taxon>
        <taxon>Poaceae</taxon>
        <taxon>PACMAD clade</taxon>
        <taxon>Arundinoideae</taxon>
        <taxon>Arundineae</taxon>
        <taxon>Arundo</taxon>
    </lineage>
</organism>
<evidence type="ECO:0000313" key="2">
    <source>
        <dbReference type="EMBL" id="JAD57227.1"/>
    </source>
</evidence>